<protein>
    <recommendedName>
        <fullName evidence="4">Type 4 fimbrial biogenesis protein PilX N-terminal domain-containing protein</fullName>
    </recommendedName>
</protein>
<keyword evidence="1" id="KW-1133">Transmembrane helix</keyword>
<proteinExistence type="predicted"/>
<feature type="transmembrane region" description="Helical" evidence="1">
    <location>
        <begin position="32"/>
        <end position="54"/>
    </location>
</feature>
<sequence>MGDKSDTIISKKVGSCFACAKRFPHSQSGVTLLMSIMILAAVAAISFSLGALVIREVKSSRYLSQSEPAVSSAETGAEAALFFRIRQLNSYNAGCPTTNQGSLPGGSSYAVCSNFYDNPYIFATSSTTYDVLILDDPANPASTAGGYSSLFLIATSGSASTVRADAYDMDSSNPTAITTILNVPGSATLSGLDPAKRYVVFLVPTPPSLGFPNPTAGGCAVGNGSISNCSQAGSKGIPSHFPKISSSGSEASLIRRLEVQLRR</sequence>
<dbReference type="STRING" id="1817828.A2722_03120"/>
<comment type="caution">
    <text evidence="2">The sequence shown here is derived from an EMBL/GenBank/DDBJ whole genome shotgun (WGS) entry which is preliminary data.</text>
</comment>
<evidence type="ECO:0000313" key="2">
    <source>
        <dbReference type="EMBL" id="OGE88582.1"/>
    </source>
</evidence>
<organism evidence="2 3">
    <name type="scientific">Candidatus Doudnabacteria bacterium RIFCSPHIGHO2_01_FULL_50_11</name>
    <dbReference type="NCBI Taxonomy" id="1817828"/>
    <lineage>
        <taxon>Bacteria</taxon>
        <taxon>Candidatus Doudnaibacteriota</taxon>
    </lineage>
</organism>
<accession>A0A1F5PFZ8</accession>
<dbReference type="AlphaFoldDB" id="A0A1F5PFZ8"/>
<evidence type="ECO:0008006" key="4">
    <source>
        <dbReference type="Google" id="ProtNLM"/>
    </source>
</evidence>
<evidence type="ECO:0000313" key="3">
    <source>
        <dbReference type="Proteomes" id="UP000178377"/>
    </source>
</evidence>
<name>A0A1F5PFZ8_9BACT</name>
<dbReference type="Proteomes" id="UP000178377">
    <property type="component" value="Unassembled WGS sequence"/>
</dbReference>
<dbReference type="EMBL" id="MFEO01000032">
    <property type="protein sequence ID" value="OGE88582.1"/>
    <property type="molecule type" value="Genomic_DNA"/>
</dbReference>
<gene>
    <name evidence="2" type="ORF">A2722_03120</name>
</gene>
<reference evidence="2 3" key="1">
    <citation type="journal article" date="2016" name="Nat. Commun.">
        <title>Thousands of microbial genomes shed light on interconnected biogeochemical processes in an aquifer system.</title>
        <authorList>
            <person name="Anantharaman K."/>
            <person name="Brown C.T."/>
            <person name="Hug L.A."/>
            <person name="Sharon I."/>
            <person name="Castelle C.J."/>
            <person name="Probst A.J."/>
            <person name="Thomas B.C."/>
            <person name="Singh A."/>
            <person name="Wilkins M.J."/>
            <person name="Karaoz U."/>
            <person name="Brodie E.L."/>
            <person name="Williams K.H."/>
            <person name="Hubbard S.S."/>
            <person name="Banfield J.F."/>
        </authorList>
    </citation>
    <scope>NUCLEOTIDE SEQUENCE [LARGE SCALE GENOMIC DNA]</scope>
</reference>
<keyword evidence="1" id="KW-0472">Membrane</keyword>
<keyword evidence="1" id="KW-0812">Transmembrane</keyword>
<evidence type="ECO:0000256" key="1">
    <source>
        <dbReference type="SAM" id="Phobius"/>
    </source>
</evidence>